<dbReference type="RefSeq" id="WP_143066632.1">
    <property type="nucleotide sequence ID" value="NZ_FOHZ01000025.1"/>
</dbReference>
<name>A0A1I0H9D3_9GAMM</name>
<evidence type="ECO:0000313" key="2">
    <source>
        <dbReference type="Proteomes" id="UP000198762"/>
    </source>
</evidence>
<dbReference type="OrthoDB" id="9818954at2"/>
<accession>A0A1I0H9D3</accession>
<keyword evidence="2" id="KW-1185">Reference proteome</keyword>
<protein>
    <submittedName>
        <fullName evidence="1">Uncharacterized protein</fullName>
    </submittedName>
</protein>
<evidence type="ECO:0000313" key="1">
    <source>
        <dbReference type="EMBL" id="SET79512.1"/>
    </source>
</evidence>
<sequence length="821" mass="91814">MEKLTIASDYSEEISRLKKSVAITREEISFELVSEATYNDFKAVDAAAKNRVKVTLSDKSSVDFSEIDDILERALVRLSYAKEQSDKEYAESEIVKIVTDKWQLTFFEEDIEKLSEKVSVDKIKEKISAREAAIRLSHSSTWTFNFVEKYNAIYKNLSDISEKVIVYGGPMAGGKSEAMRPMYNQAAEAGDHPILVTGKRSIASNFFPDTHSDHYQSSTHSKRKGVVSVINSLVSDKYIEDRKKCRVVFIDEVEDLFSHIATGTVGTEYQHRIDVMSALEELLKGADKVVVAEAMITNMTLEKICKMAGGKAKIYKTRDSEMPTIKLAAKDETIGVTRERLISGKKTAVFMDYNAKAFSDVAEALSHETEKTVLKLNAEYFEKSGNSLSDLDKILTECDAALISPVINAGTSITSSDYDQVTLLAGRTITPTAGLQAARRFRAANTINLAFRGGRSSTRITDPVSFICSMIKDSENPVSEAIKLYEDEHGKFLADYATAKNKQFLNFEQTLVIAAQQMGFKIERPVANEKAASDGQKASKAGRKKNAQVQKVVAFETSEALEKANKEGVDLGSTEERTFEQEVAGRTISGMGVLGLSKLTEEAYDEIFAMNIDKVVRVRKMLSGKEELASRMQIAKSRVLKLLEDAGINLANFFESRVTTETAEAAYDRLIEPVAINDEATMTGLELLKLFFDEFGTNVTAKYKTVVIKNIMREMGYDLVVEENGRDRYYNVSDLVKRVHIDDKKQKCNITKISDKYTGFLTLRNDFDYNASPETVQLLVTVDEKRLAKSIENKNETFKKEAEENGVNDWIPSFSPKYKTI</sequence>
<dbReference type="Proteomes" id="UP000198762">
    <property type="component" value="Unassembled WGS sequence"/>
</dbReference>
<dbReference type="EMBL" id="FOHZ01000025">
    <property type="protein sequence ID" value="SET79512.1"/>
    <property type="molecule type" value="Genomic_DNA"/>
</dbReference>
<gene>
    <name evidence="1" type="ORF">SAMN04487962_1252</name>
</gene>
<reference evidence="2" key="1">
    <citation type="submission" date="2016-10" db="EMBL/GenBank/DDBJ databases">
        <authorList>
            <person name="Varghese N."/>
            <person name="Submissions S."/>
        </authorList>
    </citation>
    <scope>NUCLEOTIDE SEQUENCE [LARGE SCALE GENOMIC DNA]</scope>
    <source>
        <strain evidence="2">CGMCC 1.6489</strain>
    </source>
</reference>
<dbReference type="AlphaFoldDB" id="A0A1I0H9D3"/>
<organism evidence="1 2">
    <name type="scientific">Marinobacter segnicrescens</name>
    <dbReference type="NCBI Taxonomy" id="430453"/>
    <lineage>
        <taxon>Bacteria</taxon>
        <taxon>Pseudomonadati</taxon>
        <taxon>Pseudomonadota</taxon>
        <taxon>Gammaproteobacteria</taxon>
        <taxon>Pseudomonadales</taxon>
        <taxon>Marinobacteraceae</taxon>
        <taxon>Marinobacter</taxon>
    </lineage>
</organism>
<proteinExistence type="predicted"/>